<evidence type="ECO:0000313" key="3">
    <source>
        <dbReference type="Proteomes" id="UP000681594"/>
    </source>
</evidence>
<name>A0ABS4AE71_9PROT</name>
<dbReference type="PROSITE" id="PS51257">
    <property type="entry name" value="PROKAR_LIPOPROTEIN"/>
    <property type="match status" value="1"/>
</dbReference>
<evidence type="ECO:0000313" key="2">
    <source>
        <dbReference type="EMBL" id="MBP0445293.1"/>
    </source>
</evidence>
<comment type="caution">
    <text evidence="2">The sequence shown here is derived from an EMBL/GenBank/DDBJ whole genome shotgun (WGS) entry which is preliminary data.</text>
</comment>
<accession>A0ABS4AE71</accession>
<sequence length="422" mass="43176">MRRLRPLDRRGATSTFVAAIGTLLLGCVGLAADGGVWFLSLRNATSAADLAALAGAATLDRGGNGENAARGIAGRNGFSSSTGATVEVNIPPLTGAQKGVSGAVEVLISQPQRSVFASLFMPQAPTVRTRAVAIGKVTERVCLLALGGGLELGGNSTSHSVDCALASNAAAPNGIHIVGSASVRTSSLITTGDCIGCDSGDVWTNDYRTTRPAVTSQRPDPIRDPFAAMRSWRPTPASPCVNQPSGRDSEIGPGTYCSLSVGSNESLTLRAGLYYVKGGDLTVQGRITGDGVTIVMTGEPDNVGTVRINAQAEGHLRGPINSVIPGVPAAAGLVLYRDARATNNGPAKEVQLNGGASMDIFGGVYFPTSDVVINGRSAMGSNCFSVVGYRLSLSGSSNTTVDVSGCPGVTPYPIVRTVRLVE</sequence>
<feature type="domain" description="Putative Flp pilus-assembly TadG-like N-terminal" evidence="1">
    <location>
        <begin position="11"/>
        <end position="57"/>
    </location>
</feature>
<protein>
    <recommendedName>
        <fullName evidence="1">Putative Flp pilus-assembly TadG-like N-terminal domain-containing protein</fullName>
    </recommendedName>
</protein>
<dbReference type="RefSeq" id="WP_209379545.1">
    <property type="nucleotide sequence ID" value="NZ_JAGIZB010000009.1"/>
</dbReference>
<evidence type="ECO:0000259" key="1">
    <source>
        <dbReference type="Pfam" id="PF13400"/>
    </source>
</evidence>
<gene>
    <name evidence="2" type="ORF">J8J14_10935</name>
</gene>
<organism evidence="2 3">
    <name type="scientific">Pararoseomonas baculiformis</name>
    <dbReference type="NCBI Taxonomy" id="2820812"/>
    <lineage>
        <taxon>Bacteria</taxon>
        <taxon>Pseudomonadati</taxon>
        <taxon>Pseudomonadota</taxon>
        <taxon>Alphaproteobacteria</taxon>
        <taxon>Acetobacterales</taxon>
        <taxon>Acetobacteraceae</taxon>
        <taxon>Pararoseomonas</taxon>
    </lineage>
</organism>
<dbReference type="Proteomes" id="UP000681594">
    <property type="component" value="Unassembled WGS sequence"/>
</dbReference>
<proteinExistence type="predicted"/>
<dbReference type="EMBL" id="JAGIZB010000009">
    <property type="protein sequence ID" value="MBP0445293.1"/>
    <property type="molecule type" value="Genomic_DNA"/>
</dbReference>
<dbReference type="InterPro" id="IPR028087">
    <property type="entry name" value="Tad_N"/>
</dbReference>
<keyword evidence="3" id="KW-1185">Reference proteome</keyword>
<dbReference type="Pfam" id="PF13400">
    <property type="entry name" value="Tad"/>
    <property type="match status" value="1"/>
</dbReference>
<reference evidence="2 3" key="1">
    <citation type="submission" date="2021-03" db="EMBL/GenBank/DDBJ databases">
        <authorList>
            <person name="So Y."/>
        </authorList>
    </citation>
    <scope>NUCLEOTIDE SEQUENCE [LARGE SCALE GENOMIC DNA]</scope>
    <source>
        <strain evidence="2 3">SSH11</strain>
    </source>
</reference>